<sequence length="123" mass="13110">MFNRVYVATAVLIAAVLATTANAEGCYNGGNTNAEECSQFYDDFCTAAVYGAHLLLSFTANGGTDWLAFIPGDYSVTGPANPPSYSDCAVAYVWLSYWCETTGGLHTQNGYQYKLDPNDGGSC</sequence>
<keyword evidence="1" id="KW-0732">Signal</keyword>
<organism evidence="2 3">
    <name type="scientific">Mycena alexandri</name>
    <dbReference type="NCBI Taxonomy" id="1745969"/>
    <lineage>
        <taxon>Eukaryota</taxon>
        <taxon>Fungi</taxon>
        <taxon>Dikarya</taxon>
        <taxon>Basidiomycota</taxon>
        <taxon>Agaricomycotina</taxon>
        <taxon>Agaricomycetes</taxon>
        <taxon>Agaricomycetidae</taxon>
        <taxon>Agaricales</taxon>
        <taxon>Marasmiineae</taxon>
        <taxon>Mycenaceae</taxon>
        <taxon>Mycena</taxon>
    </lineage>
</organism>
<protein>
    <submittedName>
        <fullName evidence="2">Uncharacterized protein</fullName>
    </submittedName>
</protein>
<name>A0AAD6WNC7_9AGAR</name>
<feature type="chain" id="PRO_5042046980" evidence="1">
    <location>
        <begin position="24"/>
        <end position="123"/>
    </location>
</feature>
<reference evidence="2" key="1">
    <citation type="submission" date="2023-03" db="EMBL/GenBank/DDBJ databases">
        <title>Massive genome expansion in bonnet fungi (Mycena s.s.) driven by repeated elements and novel gene families across ecological guilds.</title>
        <authorList>
            <consortium name="Lawrence Berkeley National Laboratory"/>
            <person name="Harder C.B."/>
            <person name="Miyauchi S."/>
            <person name="Viragh M."/>
            <person name="Kuo A."/>
            <person name="Thoen E."/>
            <person name="Andreopoulos B."/>
            <person name="Lu D."/>
            <person name="Skrede I."/>
            <person name="Drula E."/>
            <person name="Henrissat B."/>
            <person name="Morin E."/>
            <person name="Kohler A."/>
            <person name="Barry K."/>
            <person name="LaButti K."/>
            <person name="Morin E."/>
            <person name="Salamov A."/>
            <person name="Lipzen A."/>
            <person name="Mereny Z."/>
            <person name="Hegedus B."/>
            <person name="Baldrian P."/>
            <person name="Stursova M."/>
            <person name="Weitz H."/>
            <person name="Taylor A."/>
            <person name="Grigoriev I.V."/>
            <person name="Nagy L.G."/>
            <person name="Martin F."/>
            <person name="Kauserud H."/>
        </authorList>
    </citation>
    <scope>NUCLEOTIDE SEQUENCE</scope>
    <source>
        <strain evidence="2">CBHHK200</strain>
    </source>
</reference>
<proteinExistence type="predicted"/>
<keyword evidence="3" id="KW-1185">Reference proteome</keyword>
<evidence type="ECO:0000313" key="2">
    <source>
        <dbReference type="EMBL" id="KAJ7018995.1"/>
    </source>
</evidence>
<dbReference type="AlphaFoldDB" id="A0AAD6WNC7"/>
<dbReference type="EMBL" id="JARJCM010000311">
    <property type="protein sequence ID" value="KAJ7018995.1"/>
    <property type="molecule type" value="Genomic_DNA"/>
</dbReference>
<evidence type="ECO:0000313" key="3">
    <source>
        <dbReference type="Proteomes" id="UP001218188"/>
    </source>
</evidence>
<comment type="caution">
    <text evidence="2">The sequence shown here is derived from an EMBL/GenBank/DDBJ whole genome shotgun (WGS) entry which is preliminary data.</text>
</comment>
<dbReference type="Proteomes" id="UP001218188">
    <property type="component" value="Unassembled WGS sequence"/>
</dbReference>
<gene>
    <name evidence="2" type="ORF">C8F04DRAFT_1198169</name>
</gene>
<evidence type="ECO:0000256" key="1">
    <source>
        <dbReference type="SAM" id="SignalP"/>
    </source>
</evidence>
<feature type="signal peptide" evidence="1">
    <location>
        <begin position="1"/>
        <end position="23"/>
    </location>
</feature>
<accession>A0AAD6WNC7</accession>